<dbReference type="SMART" id="SM00325">
    <property type="entry name" value="RhoGEF"/>
    <property type="match status" value="1"/>
</dbReference>
<dbReference type="Pfam" id="PF16614">
    <property type="entry name" value="RhoGEF67_u2"/>
    <property type="match status" value="1"/>
</dbReference>
<name>A0A8C8H9Z0_ONCTS</name>
<dbReference type="PROSITE" id="PS50021">
    <property type="entry name" value="CH"/>
    <property type="match status" value="1"/>
</dbReference>
<dbReference type="CDD" id="cd12061">
    <property type="entry name" value="SH3_betaPIX"/>
    <property type="match status" value="1"/>
</dbReference>
<keyword evidence="1 6" id="KW-0728">SH3 domain</keyword>
<dbReference type="InterPro" id="IPR001452">
    <property type="entry name" value="SH3_domain"/>
</dbReference>
<keyword evidence="3" id="KW-0040">ANK repeat</keyword>
<dbReference type="Gene3D" id="1.20.900.10">
    <property type="entry name" value="Dbl homology (DH) domain"/>
    <property type="match status" value="1"/>
</dbReference>
<dbReference type="Pfam" id="PF16523">
    <property type="entry name" value="betaPIX_CC"/>
    <property type="match status" value="1"/>
</dbReference>
<evidence type="ECO:0000259" key="9">
    <source>
        <dbReference type="PROSITE" id="PS50002"/>
    </source>
</evidence>
<feature type="compositionally biased region" description="Pro residues" evidence="8">
    <location>
        <begin position="589"/>
        <end position="601"/>
    </location>
</feature>
<keyword evidence="7" id="KW-0175">Coiled coil</keyword>
<dbReference type="InterPro" id="IPR001715">
    <property type="entry name" value="CH_dom"/>
</dbReference>
<dbReference type="FunFam" id="2.30.30.40:FF:000072">
    <property type="entry name" value="Unconventional Myosin IB"/>
    <property type="match status" value="1"/>
</dbReference>
<dbReference type="Gene3D" id="1.10.418.10">
    <property type="entry name" value="Calponin-like domain"/>
    <property type="match status" value="1"/>
</dbReference>
<evidence type="ECO:0000259" key="10">
    <source>
        <dbReference type="PROSITE" id="PS50010"/>
    </source>
</evidence>
<evidence type="ECO:0000313" key="12">
    <source>
        <dbReference type="Ensembl" id="ENSOTSP00005061083.2"/>
    </source>
</evidence>
<dbReference type="GO" id="GO:0030032">
    <property type="term" value="P:lamellipodium assembly"/>
    <property type="evidence" value="ECO:0007669"/>
    <property type="project" value="TreeGrafter"/>
</dbReference>
<keyword evidence="13" id="KW-1185">Reference proteome</keyword>
<protein>
    <recommendedName>
        <fullName evidence="5">Osteoclast-stimulating factor 1</fullName>
    </recommendedName>
</protein>
<feature type="compositionally biased region" description="Basic and acidic residues" evidence="8">
    <location>
        <begin position="647"/>
        <end position="656"/>
    </location>
</feature>
<dbReference type="CDD" id="cd00160">
    <property type="entry name" value="RhoGEF"/>
    <property type="match status" value="1"/>
</dbReference>
<evidence type="ECO:0000256" key="5">
    <source>
        <dbReference type="ARBA" id="ARBA00040640"/>
    </source>
</evidence>
<dbReference type="SUPFAM" id="SSF48065">
    <property type="entry name" value="DBL homology domain (DH-domain)"/>
    <property type="match status" value="1"/>
</dbReference>
<feature type="domain" description="DH" evidence="10">
    <location>
        <begin position="250"/>
        <end position="430"/>
    </location>
</feature>
<evidence type="ECO:0000256" key="2">
    <source>
        <dbReference type="ARBA" id="ARBA00022658"/>
    </source>
</evidence>
<dbReference type="PROSITE" id="PS50002">
    <property type="entry name" value="SH3"/>
    <property type="match status" value="1"/>
</dbReference>
<dbReference type="Gene3D" id="1.20.5.390">
    <property type="entry name" value="L1 transposable element, trimerization domain"/>
    <property type="match status" value="1"/>
</dbReference>
<feature type="domain" description="SH3" evidence="9">
    <location>
        <begin position="163"/>
        <end position="222"/>
    </location>
</feature>
<dbReference type="GO" id="GO:0005737">
    <property type="term" value="C:cytoplasm"/>
    <property type="evidence" value="ECO:0007669"/>
    <property type="project" value="TreeGrafter"/>
</dbReference>
<gene>
    <name evidence="12" type="primary">ARHGEF7</name>
</gene>
<dbReference type="Gene3D" id="2.30.30.40">
    <property type="entry name" value="SH3 Domains"/>
    <property type="match status" value="1"/>
</dbReference>
<dbReference type="SUPFAM" id="SSF47576">
    <property type="entry name" value="Calponin-homology domain, CH-domain"/>
    <property type="match status" value="1"/>
</dbReference>
<dbReference type="Pfam" id="PF07653">
    <property type="entry name" value="SH3_2"/>
    <property type="match status" value="1"/>
</dbReference>
<dbReference type="Proteomes" id="UP000694402">
    <property type="component" value="Unassembled WGS sequence"/>
</dbReference>
<feature type="region of interest" description="Disordered" evidence="8">
    <location>
        <begin position="543"/>
        <end position="601"/>
    </location>
</feature>
<sequence>MNSAEHTVTWLITLGVLESPKKTISDPEGFLQSSLKDGVVLCKLVERLRPGSVEKIFQEPRNDSEFQSNIKEFLKGCGSFRVEPFEVNDLLQGLNFTKVLNSLVALAKATEDIGVGSDSVCAHHSSSLRIKSFDSLNTQSPRGRSSKLLHNQYRSLDMSESGGQRVLVRAKFTFQQTNEDELSFNKGDMISVSRQEDGGWWEGSFNGNKGWFPSNYVKEVKGSDKPVSPKSATLKNPVKGFDTPAVSKTYYNLVLQNILETETEYSKELQSLLTSYLHSLQPTDKLSSADVSHILGNLEDISTFQLMLVQSYEECTRLPESQQRVGGFFLNLLPEMKALYMAYCSNHPSAVNVLTEHSEELGEFMEGKGASSPGILTLTTGLSKPFMRLDKYPTLLKELERHMEEHHADRPDIQKCLTSFKGLSAQCQEVRKRKELELQILTETIRRWEGDDIRTLGPVLYMSHTLCHTHGSEVRRLSKIYTQERLNSVLMLGVRLCVCVTGSTCERMQVVCNNQQDLQEWVEHLSRHTQIRNAPSVIMTTPTAKPQSVPCHTLPSHPLTPTRHSESRGVSGGPAYHTLPHPSSHGAPQTPPMWGPLEPPSTPKPWSLSCLRPAPPLKPSAALCYKEDLSKSPKSMKKLLPKRKPERKASDEDFATRKSTAALEEDAQILKVIEAYCTSAKTRQTLNSTWQGTDLMHNHVLAEPVDRSSVDTIGCRSSLSRGTEPWSDLSEDSDYDSIWTASSYRTSSVSRKRSREKSGVHMLFPEEEKIIVEETKSNGQTVIEEKTLVDTVYGLKDEVQELKQDNKKMRRTLDEEQKARKELEKILRRVLKNMNDPTWDETNL</sequence>
<reference evidence="12" key="1">
    <citation type="submission" date="2025-08" db="UniProtKB">
        <authorList>
            <consortium name="Ensembl"/>
        </authorList>
    </citation>
    <scope>IDENTIFICATION</scope>
</reference>
<feature type="compositionally biased region" description="Basic residues" evidence="8">
    <location>
        <begin position="634"/>
        <end position="646"/>
    </location>
</feature>
<dbReference type="InterPro" id="IPR000219">
    <property type="entry name" value="DH_dom"/>
</dbReference>
<feature type="domain" description="Calponin-homology (CH)" evidence="11">
    <location>
        <begin position="1"/>
        <end position="111"/>
    </location>
</feature>
<dbReference type="Pfam" id="PF16615">
    <property type="entry name" value="RhoGEF67_u1"/>
    <property type="match status" value="1"/>
</dbReference>
<evidence type="ECO:0000256" key="4">
    <source>
        <dbReference type="ARBA" id="ARBA00037432"/>
    </source>
</evidence>
<dbReference type="AlphaFoldDB" id="A0A8C8H9Z0"/>
<dbReference type="InterPro" id="IPR036872">
    <property type="entry name" value="CH_dom_sf"/>
</dbReference>
<dbReference type="PROSITE" id="PS50010">
    <property type="entry name" value="DH_2"/>
    <property type="match status" value="1"/>
</dbReference>
<dbReference type="Pfam" id="PF00307">
    <property type="entry name" value="CH"/>
    <property type="match status" value="1"/>
</dbReference>
<dbReference type="GeneTree" id="ENSGT00940000155360"/>
<dbReference type="PANTHER" id="PTHR46026">
    <property type="entry name" value="RHO-TYPE GUANINE NUCLEOTIDE EXCHANGE FACTOR, ISOFORM F"/>
    <property type="match status" value="1"/>
</dbReference>
<dbReference type="InterPro" id="IPR035789">
    <property type="entry name" value="BetaPIX_SH3"/>
</dbReference>
<comment type="function">
    <text evidence="4">Induces bone resorption, acting probably through a signaling cascade which results in the secretion of factor(s) enhancing osteoclast formation and activity.</text>
</comment>
<dbReference type="Ensembl" id="ENSOTST00005066473.2">
    <property type="protein sequence ID" value="ENSOTSP00005061083.2"/>
    <property type="gene ID" value="ENSOTSG00005024624.2"/>
</dbReference>
<evidence type="ECO:0000259" key="11">
    <source>
        <dbReference type="PROSITE" id="PS50021"/>
    </source>
</evidence>
<evidence type="ECO:0000256" key="1">
    <source>
        <dbReference type="ARBA" id="ARBA00022443"/>
    </source>
</evidence>
<dbReference type="InterPro" id="IPR032409">
    <property type="entry name" value="GEF6/7_CC"/>
</dbReference>
<dbReference type="FunFam" id="1.20.900.10:FF:000016">
    <property type="entry name" value="Rho guanine nucleotide exchange factor 6"/>
    <property type="match status" value="1"/>
</dbReference>
<evidence type="ECO:0000313" key="13">
    <source>
        <dbReference type="Proteomes" id="UP000694402"/>
    </source>
</evidence>
<dbReference type="SUPFAM" id="SSF50729">
    <property type="entry name" value="PH domain-like"/>
    <property type="match status" value="1"/>
</dbReference>
<dbReference type="GO" id="GO:0030027">
    <property type="term" value="C:lamellipodium"/>
    <property type="evidence" value="ECO:0007669"/>
    <property type="project" value="TreeGrafter"/>
</dbReference>
<evidence type="ECO:0000256" key="8">
    <source>
        <dbReference type="SAM" id="MobiDB-lite"/>
    </source>
</evidence>
<dbReference type="SUPFAM" id="SSF50044">
    <property type="entry name" value="SH3-domain"/>
    <property type="match status" value="1"/>
</dbReference>
<dbReference type="SMART" id="SM00326">
    <property type="entry name" value="SH3"/>
    <property type="match status" value="1"/>
</dbReference>
<dbReference type="PANTHER" id="PTHR46026:SF3">
    <property type="entry name" value="RHO GUANINE NUCLEOTIDE EXCHANGE FACTOR 7"/>
    <property type="match status" value="1"/>
</dbReference>
<reference evidence="12" key="2">
    <citation type="submission" date="2025-09" db="UniProtKB">
        <authorList>
            <consortium name="Ensembl"/>
        </authorList>
    </citation>
    <scope>IDENTIFICATION</scope>
</reference>
<dbReference type="InterPro" id="IPR035899">
    <property type="entry name" value="DBL_dom_sf"/>
</dbReference>
<dbReference type="InterPro" id="IPR001331">
    <property type="entry name" value="GDS_CDC24_CS"/>
</dbReference>
<dbReference type="GO" id="GO:0035556">
    <property type="term" value="P:intracellular signal transduction"/>
    <property type="evidence" value="ECO:0007669"/>
    <property type="project" value="InterPro"/>
</dbReference>
<evidence type="ECO:0000256" key="6">
    <source>
        <dbReference type="PROSITE-ProRule" id="PRU00192"/>
    </source>
</evidence>
<dbReference type="GO" id="GO:0005085">
    <property type="term" value="F:guanyl-nucleotide exchange factor activity"/>
    <property type="evidence" value="ECO:0007669"/>
    <property type="project" value="UniProtKB-KW"/>
</dbReference>
<keyword evidence="2" id="KW-0344">Guanine-nucleotide releasing factor</keyword>
<dbReference type="InterPro" id="IPR036028">
    <property type="entry name" value="SH3-like_dom_sf"/>
</dbReference>
<dbReference type="Pfam" id="PF00621">
    <property type="entry name" value="RhoGEF"/>
    <property type="match status" value="1"/>
</dbReference>
<evidence type="ECO:0000256" key="7">
    <source>
        <dbReference type="SAM" id="Coils"/>
    </source>
</evidence>
<accession>A0A8C8H9Z0</accession>
<evidence type="ECO:0000256" key="3">
    <source>
        <dbReference type="ARBA" id="ARBA00023043"/>
    </source>
</evidence>
<dbReference type="PROSITE" id="PS00741">
    <property type="entry name" value="DH_1"/>
    <property type="match status" value="1"/>
</dbReference>
<dbReference type="PRINTS" id="PR00452">
    <property type="entry name" value="SH3DOMAIN"/>
</dbReference>
<feature type="region of interest" description="Disordered" evidence="8">
    <location>
        <begin position="634"/>
        <end position="658"/>
    </location>
</feature>
<organism evidence="12 13">
    <name type="scientific">Oncorhynchus tshawytscha</name>
    <name type="common">Chinook salmon</name>
    <name type="synonym">Salmo tshawytscha</name>
    <dbReference type="NCBI Taxonomy" id="74940"/>
    <lineage>
        <taxon>Eukaryota</taxon>
        <taxon>Metazoa</taxon>
        <taxon>Chordata</taxon>
        <taxon>Craniata</taxon>
        <taxon>Vertebrata</taxon>
        <taxon>Euteleostomi</taxon>
        <taxon>Actinopterygii</taxon>
        <taxon>Neopterygii</taxon>
        <taxon>Teleostei</taxon>
        <taxon>Protacanthopterygii</taxon>
        <taxon>Salmoniformes</taxon>
        <taxon>Salmonidae</taxon>
        <taxon>Salmoninae</taxon>
        <taxon>Oncorhynchus</taxon>
    </lineage>
</organism>
<dbReference type="FunFam" id="1.20.5.390:FF:000001">
    <property type="entry name" value="rho guanine nucleotide exchange factor 7 isoform X1"/>
    <property type="match status" value="1"/>
</dbReference>
<feature type="coiled-coil region" evidence="7">
    <location>
        <begin position="792"/>
        <end position="833"/>
    </location>
</feature>
<dbReference type="SMART" id="SM00033">
    <property type="entry name" value="CH"/>
    <property type="match status" value="1"/>
</dbReference>
<proteinExistence type="predicted"/>